<sequence>MSPQGPVIRSIPEGDDRERLVCGDCGFVLYENPKVIVGAVCTWDGKYLLCRRAIEPRLGYWTMPVGYMELNETTEQGALREVWEEAQARARIDALLAIYSIPEISQVHMIYRAPMTGPDFAAGPESLEVALFAWEDIPWDDLAYPNVRWSLEYEREMRGKSGFAPRGRPDRE</sequence>
<dbReference type="PROSITE" id="PS51462">
    <property type="entry name" value="NUDIX"/>
    <property type="match status" value="1"/>
</dbReference>
<dbReference type="Pfam" id="PF00293">
    <property type="entry name" value="NUDIX"/>
    <property type="match status" value="1"/>
</dbReference>
<dbReference type="InterPro" id="IPR015797">
    <property type="entry name" value="NUDIX_hydrolase-like_dom_sf"/>
</dbReference>
<keyword evidence="3" id="KW-1185">Reference proteome</keyword>
<comment type="caution">
    <text evidence="2">The sequence shown here is derived from an EMBL/GenBank/DDBJ whole genome shotgun (WGS) entry which is preliminary data.</text>
</comment>
<dbReference type="EMBL" id="JAAIYP010000039">
    <property type="protein sequence ID" value="NFV81369.1"/>
    <property type="molecule type" value="Genomic_DNA"/>
</dbReference>
<dbReference type="PANTHER" id="PTHR43222:SF2">
    <property type="entry name" value="NUDIX HYDROLASE 23, CHLOROPLASTIC"/>
    <property type="match status" value="1"/>
</dbReference>
<feature type="domain" description="Nudix hydrolase" evidence="1">
    <location>
        <begin position="30"/>
        <end position="158"/>
    </location>
</feature>
<dbReference type="InterPro" id="IPR000086">
    <property type="entry name" value="NUDIX_hydrolase_dom"/>
</dbReference>
<gene>
    <name evidence="2" type="ORF">G4223_14735</name>
</gene>
<dbReference type="GO" id="GO:0016787">
    <property type="term" value="F:hydrolase activity"/>
    <property type="evidence" value="ECO:0007669"/>
    <property type="project" value="UniProtKB-KW"/>
</dbReference>
<dbReference type="Pfam" id="PF14803">
    <property type="entry name" value="Zn_ribbon_Nudix"/>
    <property type="match status" value="1"/>
</dbReference>
<accession>A0A7C9UXL3</accession>
<evidence type="ECO:0000313" key="3">
    <source>
        <dbReference type="Proteomes" id="UP000480684"/>
    </source>
</evidence>
<dbReference type="PANTHER" id="PTHR43222">
    <property type="entry name" value="NUDIX HYDROLASE 23"/>
    <property type="match status" value="1"/>
</dbReference>
<dbReference type="InterPro" id="IPR029401">
    <property type="entry name" value="Nudix_N"/>
</dbReference>
<dbReference type="RefSeq" id="WP_163681335.1">
    <property type="nucleotide sequence ID" value="NZ_JAAIYP010000039.1"/>
</dbReference>
<dbReference type="SUPFAM" id="SSF55811">
    <property type="entry name" value="Nudix"/>
    <property type="match status" value="1"/>
</dbReference>
<proteinExistence type="predicted"/>
<evidence type="ECO:0000259" key="1">
    <source>
        <dbReference type="PROSITE" id="PS51462"/>
    </source>
</evidence>
<protein>
    <submittedName>
        <fullName evidence="2">NUDIX hydrolase</fullName>
    </submittedName>
</protein>
<reference evidence="2 3" key="1">
    <citation type="submission" date="2020-02" db="EMBL/GenBank/DDBJ databases">
        <authorList>
            <person name="Dziuba M."/>
            <person name="Kuznetsov B."/>
            <person name="Mardanov A."/>
            <person name="Ravin N."/>
            <person name="Grouzdev D."/>
        </authorList>
    </citation>
    <scope>NUCLEOTIDE SEQUENCE [LARGE SCALE GENOMIC DNA]</scope>
    <source>
        <strain evidence="2 3">SpK</strain>
    </source>
</reference>
<dbReference type="Proteomes" id="UP000480684">
    <property type="component" value="Unassembled WGS sequence"/>
</dbReference>
<name>A0A7C9UXL3_9PROT</name>
<organism evidence="2 3">
    <name type="scientific">Magnetospirillum aberrantis SpK</name>
    <dbReference type="NCBI Taxonomy" id="908842"/>
    <lineage>
        <taxon>Bacteria</taxon>
        <taxon>Pseudomonadati</taxon>
        <taxon>Pseudomonadota</taxon>
        <taxon>Alphaproteobacteria</taxon>
        <taxon>Rhodospirillales</taxon>
        <taxon>Rhodospirillaceae</taxon>
        <taxon>Magnetospirillum</taxon>
    </lineage>
</organism>
<dbReference type="CDD" id="cd04511">
    <property type="entry name" value="NUDIX_Hydrolase"/>
    <property type="match status" value="1"/>
</dbReference>
<dbReference type="Gene3D" id="2.20.70.10">
    <property type="match status" value="1"/>
</dbReference>
<dbReference type="AlphaFoldDB" id="A0A7C9UXL3"/>
<keyword evidence="2" id="KW-0378">Hydrolase</keyword>
<dbReference type="Gene3D" id="3.90.79.10">
    <property type="entry name" value="Nucleoside Triphosphate Pyrophosphohydrolase"/>
    <property type="match status" value="1"/>
</dbReference>
<evidence type="ECO:0000313" key="2">
    <source>
        <dbReference type="EMBL" id="NFV81369.1"/>
    </source>
</evidence>